<dbReference type="AlphaFoldDB" id="A0A2J6SH62"/>
<feature type="compositionally biased region" description="Basic and acidic residues" evidence="2">
    <location>
        <begin position="1"/>
        <end position="10"/>
    </location>
</feature>
<keyword evidence="5" id="KW-1185">Reference proteome</keyword>
<dbReference type="GeneID" id="36585627"/>
<sequence length="860" mass="98259">MAHSEPKDARAPSTSSTLREQGNALYKAGKIPLACKKYMEAIKADPADPIPPRNLSAGYYELGAYTKCITTAKDAISLLGVDLSPADQAQVEKLQARISKAEIHSFKSGAAEKKEVRKRILEKLPRYKPSMFTSTEYFTVGHDDVATIFEADMFEAFAPESKEVSFFLGGVGDARAVLQTFAVISESERLKGSPERKYHFTINDISKSALARNVVVWMLLNKLTELDKEDQKEMVLNTVFFIYLSTVMPRYAFEMLEATISNAIDTLEKGSSPLKWLFLHEKDIPSYLAALRHWLGEGKQIFTSNEVVDKVSLKMSISEAAGHMRNEGDAFYKNEKRLYIESAVLFPSNRVLQLHDPGFLEMIQKYSTSPRKNSKIFKKYLGENWHLNTTLMDKDWYADLQGKHMFDMGFNPFEAIDHFAYVEVQTKPNNPDRLFEHMKPFFLEAAKAIEYLGERLKVEAILGDYVDVAEKIQFGLYETVTRPKEFPILYDRIHLSNVPDYTHGHVTTFAHAMPFLRRGPASSLRATCLRNSDSWRTVEDYLADYNQIPDTDTLEALAQIMIVIRENDALPYPMADYTFYTWSKPGPHNFSALLPRKKFTKWFCSLFFRLALPMRIDITLNSKIIFSPLNLCILFRLIAQLRGFGYPSHWLSEALLNIIHNNVITTARPPRAKPMKPADVKRNYPDRKLCTTPFSHELGTLASLFQPLLPFKLTSPLISKSDEIYKYTFKLEGYMNYVAQPSCLILVFVKESLFSDNNAPQGVLSHLRLFLDPSTDEFEPKLSGQPIDQLREEGVRVWSSFSWDGKGKVASVWMSEGFVKEIVENKWSVGIWRTDIWEAVCVPQLVGIEDVVMKEERWVM</sequence>
<dbReference type="SUPFAM" id="SSF48452">
    <property type="entry name" value="TPR-like"/>
    <property type="match status" value="1"/>
</dbReference>
<protein>
    <recommendedName>
        <fullName evidence="3">DUF4470 domain-containing protein</fullName>
    </recommendedName>
</protein>
<feature type="repeat" description="TPR" evidence="1">
    <location>
        <begin position="15"/>
        <end position="48"/>
    </location>
</feature>
<dbReference type="Proteomes" id="UP000235371">
    <property type="component" value="Unassembled WGS sequence"/>
</dbReference>
<feature type="region of interest" description="Disordered" evidence="2">
    <location>
        <begin position="1"/>
        <end position="21"/>
    </location>
</feature>
<feature type="domain" description="DUF4470" evidence="3">
    <location>
        <begin position="152"/>
        <end position="236"/>
    </location>
</feature>
<dbReference type="InterPro" id="IPR019734">
    <property type="entry name" value="TPR_rpt"/>
</dbReference>
<organism evidence="4 5">
    <name type="scientific">Hyaloscypha bicolor E</name>
    <dbReference type="NCBI Taxonomy" id="1095630"/>
    <lineage>
        <taxon>Eukaryota</taxon>
        <taxon>Fungi</taxon>
        <taxon>Dikarya</taxon>
        <taxon>Ascomycota</taxon>
        <taxon>Pezizomycotina</taxon>
        <taxon>Leotiomycetes</taxon>
        <taxon>Helotiales</taxon>
        <taxon>Hyaloscyphaceae</taxon>
        <taxon>Hyaloscypha</taxon>
        <taxon>Hyaloscypha bicolor</taxon>
    </lineage>
</organism>
<reference evidence="4 5" key="1">
    <citation type="submission" date="2016-04" db="EMBL/GenBank/DDBJ databases">
        <title>A degradative enzymes factory behind the ericoid mycorrhizal symbiosis.</title>
        <authorList>
            <consortium name="DOE Joint Genome Institute"/>
            <person name="Martino E."/>
            <person name="Morin E."/>
            <person name="Grelet G."/>
            <person name="Kuo A."/>
            <person name="Kohler A."/>
            <person name="Daghino S."/>
            <person name="Barry K."/>
            <person name="Choi C."/>
            <person name="Cichocki N."/>
            <person name="Clum A."/>
            <person name="Copeland A."/>
            <person name="Hainaut M."/>
            <person name="Haridas S."/>
            <person name="Labutti K."/>
            <person name="Lindquist E."/>
            <person name="Lipzen A."/>
            <person name="Khouja H.-R."/>
            <person name="Murat C."/>
            <person name="Ohm R."/>
            <person name="Olson A."/>
            <person name="Spatafora J."/>
            <person name="Veneault-Fourrey C."/>
            <person name="Henrissat B."/>
            <person name="Grigoriev I."/>
            <person name="Martin F."/>
            <person name="Perotto S."/>
        </authorList>
    </citation>
    <scope>NUCLEOTIDE SEQUENCE [LARGE SCALE GENOMIC DNA]</scope>
    <source>
        <strain evidence="4 5">E</strain>
    </source>
</reference>
<dbReference type="InterPro" id="IPR027974">
    <property type="entry name" value="DUF4470"/>
</dbReference>
<dbReference type="PROSITE" id="PS50005">
    <property type="entry name" value="TPR"/>
    <property type="match status" value="1"/>
</dbReference>
<evidence type="ECO:0000313" key="4">
    <source>
        <dbReference type="EMBL" id="PMD50087.1"/>
    </source>
</evidence>
<dbReference type="Pfam" id="PF14737">
    <property type="entry name" value="DUF4470"/>
    <property type="match status" value="1"/>
</dbReference>
<evidence type="ECO:0000256" key="2">
    <source>
        <dbReference type="SAM" id="MobiDB-lite"/>
    </source>
</evidence>
<keyword evidence="1" id="KW-0802">TPR repeat</keyword>
<name>A0A2J6SH62_9HELO</name>
<dbReference type="InParanoid" id="A0A2J6SH62"/>
<evidence type="ECO:0000259" key="3">
    <source>
        <dbReference type="Pfam" id="PF14737"/>
    </source>
</evidence>
<evidence type="ECO:0000313" key="5">
    <source>
        <dbReference type="Proteomes" id="UP000235371"/>
    </source>
</evidence>
<dbReference type="RefSeq" id="XP_024726991.1">
    <property type="nucleotide sequence ID" value="XM_024877550.1"/>
</dbReference>
<proteinExistence type="predicted"/>
<dbReference type="EMBL" id="KZ613914">
    <property type="protein sequence ID" value="PMD50087.1"/>
    <property type="molecule type" value="Genomic_DNA"/>
</dbReference>
<evidence type="ECO:0000256" key="1">
    <source>
        <dbReference type="PROSITE-ProRule" id="PRU00339"/>
    </source>
</evidence>
<dbReference type="InterPro" id="IPR011990">
    <property type="entry name" value="TPR-like_helical_dom_sf"/>
</dbReference>
<dbReference type="STRING" id="1095630.A0A2J6SH62"/>
<dbReference type="OrthoDB" id="2423701at2759"/>
<dbReference type="Gene3D" id="1.25.40.10">
    <property type="entry name" value="Tetratricopeptide repeat domain"/>
    <property type="match status" value="1"/>
</dbReference>
<accession>A0A2J6SH62</accession>
<gene>
    <name evidence="4" type="ORF">K444DRAFT_576808</name>
</gene>